<dbReference type="InParanoid" id="A0A2H3CA20"/>
<sequence>MSELVCCLTSFNLSTYASSNLSSAVVIGTCRNMEGCNTHLFLADGNHSFLLSSRVCVRWERDSNVQSAPIPEGEIL</sequence>
<evidence type="ECO:0000313" key="2">
    <source>
        <dbReference type="Proteomes" id="UP000217790"/>
    </source>
</evidence>
<protein>
    <submittedName>
        <fullName evidence="1">Uncharacterized protein</fullName>
    </submittedName>
</protein>
<evidence type="ECO:0000313" key="1">
    <source>
        <dbReference type="EMBL" id="PBK79931.1"/>
    </source>
</evidence>
<keyword evidence="2" id="KW-1185">Reference proteome</keyword>
<organism evidence="1 2">
    <name type="scientific">Armillaria gallica</name>
    <name type="common">Bulbous honey fungus</name>
    <name type="synonym">Armillaria bulbosa</name>
    <dbReference type="NCBI Taxonomy" id="47427"/>
    <lineage>
        <taxon>Eukaryota</taxon>
        <taxon>Fungi</taxon>
        <taxon>Dikarya</taxon>
        <taxon>Basidiomycota</taxon>
        <taxon>Agaricomycotina</taxon>
        <taxon>Agaricomycetes</taxon>
        <taxon>Agaricomycetidae</taxon>
        <taxon>Agaricales</taxon>
        <taxon>Marasmiineae</taxon>
        <taxon>Physalacriaceae</taxon>
        <taxon>Armillaria</taxon>
    </lineage>
</organism>
<proteinExistence type="predicted"/>
<reference evidence="2" key="1">
    <citation type="journal article" date="2017" name="Nat. Ecol. Evol.">
        <title>Genome expansion and lineage-specific genetic innovations in the forest pathogenic fungi Armillaria.</title>
        <authorList>
            <person name="Sipos G."/>
            <person name="Prasanna A.N."/>
            <person name="Walter M.C."/>
            <person name="O'Connor E."/>
            <person name="Balint B."/>
            <person name="Krizsan K."/>
            <person name="Kiss B."/>
            <person name="Hess J."/>
            <person name="Varga T."/>
            <person name="Slot J."/>
            <person name="Riley R."/>
            <person name="Boka B."/>
            <person name="Rigling D."/>
            <person name="Barry K."/>
            <person name="Lee J."/>
            <person name="Mihaltcheva S."/>
            <person name="LaButti K."/>
            <person name="Lipzen A."/>
            <person name="Waldron R."/>
            <person name="Moloney N.M."/>
            <person name="Sperisen C."/>
            <person name="Kredics L."/>
            <person name="Vagvoelgyi C."/>
            <person name="Patrignani A."/>
            <person name="Fitzpatrick D."/>
            <person name="Nagy I."/>
            <person name="Doyle S."/>
            <person name="Anderson J.B."/>
            <person name="Grigoriev I.V."/>
            <person name="Gueldener U."/>
            <person name="Muensterkoetter M."/>
            <person name="Nagy L.G."/>
        </authorList>
    </citation>
    <scope>NUCLEOTIDE SEQUENCE [LARGE SCALE GENOMIC DNA]</scope>
    <source>
        <strain evidence="2">Ar21-2</strain>
    </source>
</reference>
<accession>A0A2H3CA20</accession>
<gene>
    <name evidence="1" type="ORF">ARMGADRAFT_99975</name>
</gene>
<dbReference type="AlphaFoldDB" id="A0A2H3CA20"/>
<dbReference type="EMBL" id="KZ293757">
    <property type="protein sequence ID" value="PBK79931.1"/>
    <property type="molecule type" value="Genomic_DNA"/>
</dbReference>
<dbReference type="Proteomes" id="UP000217790">
    <property type="component" value="Unassembled WGS sequence"/>
</dbReference>
<name>A0A2H3CA20_ARMGA</name>